<protein>
    <submittedName>
        <fullName evidence="5">LADA_0E12266g1_1</fullName>
    </submittedName>
</protein>
<dbReference type="PANTHER" id="PTHR12132:SF2">
    <property type="entry name" value="DNA REPAIR PROTEIN RAD59"/>
    <property type="match status" value="1"/>
</dbReference>
<dbReference type="GO" id="GO:0005759">
    <property type="term" value="C:mitochondrial matrix"/>
    <property type="evidence" value="ECO:0007669"/>
    <property type="project" value="EnsemblFungi"/>
</dbReference>
<dbReference type="EMBL" id="LT598455">
    <property type="protein sequence ID" value="SCU88826.1"/>
    <property type="molecule type" value="Genomic_DNA"/>
</dbReference>
<dbReference type="InterPro" id="IPR041247">
    <property type="entry name" value="Rad52_fam"/>
</dbReference>
<sequence>MSGSLTNITYEGTKYETGAGLDDFNIEDLQIVEKWFNRPASAWAVQRLGILQSKIESQTYNIYHRNRYGKHPVAKLIPAHLLIQYANEALGFDGWSLEVLDLHTTNCRSVPETQSVDDGLEPRYQVLSEAKVRIRLKDGTNTEALGFGSAVAISKGESYSKSKKAAVNDALKKSFLQFEAIILEHEQRVSSSYYVDGLYGSKSVSKKV</sequence>
<dbReference type="InterPro" id="IPR007232">
    <property type="entry name" value="Rad52_Rad59_Rad22"/>
</dbReference>
<dbReference type="GO" id="GO:2000278">
    <property type="term" value="P:regulation of DNA biosynthetic process"/>
    <property type="evidence" value="ECO:0007669"/>
    <property type="project" value="EnsemblFungi"/>
</dbReference>
<evidence type="ECO:0000256" key="3">
    <source>
        <dbReference type="ARBA" id="ARBA00023172"/>
    </source>
</evidence>
<dbReference type="GO" id="GO:0045002">
    <property type="term" value="P:double-strand break repair via single-strand annealing"/>
    <property type="evidence" value="ECO:0007669"/>
    <property type="project" value="EnsemblFungi"/>
</dbReference>
<keyword evidence="3" id="KW-0233">DNA recombination</keyword>
<dbReference type="OrthoDB" id="206565at2759"/>
<organism evidence="5 6">
    <name type="scientific">Lachancea dasiensis</name>
    <dbReference type="NCBI Taxonomy" id="1072105"/>
    <lineage>
        <taxon>Eukaryota</taxon>
        <taxon>Fungi</taxon>
        <taxon>Dikarya</taxon>
        <taxon>Ascomycota</taxon>
        <taxon>Saccharomycotina</taxon>
        <taxon>Saccharomycetes</taxon>
        <taxon>Saccharomycetales</taxon>
        <taxon>Saccharomycetaceae</taxon>
        <taxon>Lachancea</taxon>
    </lineage>
</organism>
<evidence type="ECO:0000313" key="5">
    <source>
        <dbReference type="EMBL" id="SCU88826.1"/>
    </source>
</evidence>
<comment type="similarity">
    <text evidence="1">Belongs to the RAD52 family.</text>
</comment>
<keyword evidence="4" id="KW-0234">DNA repair</keyword>
<gene>
    <name evidence="5" type="ORF">LADA_0E12266G</name>
</gene>
<reference evidence="6" key="1">
    <citation type="submission" date="2016-03" db="EMBL/GenBank/DDBJ databases">
        <authorList>
            <person name="Devillers H."/>
        </authorList>
    </citation>
    <scope>NUCLEOTIDE SEQUENCE [LARGE SCALE GENOMIC DNA]</scope>
</reference>
<dbReference type="InterPro" id="IPR042525">
    <property type="entry name" value="Rad52_Rad59_Rad22_sf"/>
</dbReference>
<keyword evidence="2" id="KW-0227">DNA damage</keyword>
<dbReference type="GO" id="GO:0043504">
    <property type="term" value="P:mitochondrial DNA repair"/>
    <property type="evidence" value="ECO:0007669"/>
    <property type="project" value="EnsemblFungi"/>
</dbReference>
<dbReference type="STRING" id="1266660.A0A1G4JFQ3"/>
<dbReference type="GO" id="GO:0000722">
    <property type="term" value="P:telomere maintenance via recombination"/>
    <property type="evidence" value="ECO:0007669"/>
    <property type="project" value="EnsemblFungi"/>
</dbReference>
<dbReference type="GO" id="GO:0006277">
    <property type="term" value="P:DNA amplification"/>
    <property type="evidence" value="ECO:0007669"/>
    <property type="project" value="EnsemblFungi"/>
</dbReference>
<name>A0A1G4JFQ3_9SACH</name>
<evidence type="ECO:0000256" key="4">
    <source>
        <dbReference type="ARBA" id="ARBA00023204"/>
    </source>
</evidence>
<proteinExistence type="inferred from homology"/>
<evidence type="ECO:0000313" key="6">
    <source>
        <dbReference type="Proteomes" id="UP000190274"/>
    </source>
</evidence>
<dbReference type="PANTHER" id="PTHR12132">
    <property type="entry name" value="DNA REPAIR AND RECOMBINATION PROTEIN RAD52, RAD59"/>
    <property type="match status" value="1"/>
</dbReference>
<dbReference type="Proteomes" id="UP000190274">
    <property type="component" value="Chromosome E"/>
</dbReference>
<evidence type="ECO:0000256" key="2">
    <source>
        <dbReference type="ARBA" id="ARBA00022763"/>
    </source>
</evidence>
<dbReference type="AlphaFoldDB" id="A0A1G4JFQ3"/>
<evidence type="ECO:0000256" key="1">
    <source>
        <dbReference type="ARBA" id="ARBA00006638"/>
    </source>
</evidence>
<dbReference type="SUPFAM" id="SSF54768">
    <property type="entry name" value="dsRNA-binding domain-like"/>
    <property type="match status" value="1"/>
</dbReference>
<dbReference type="GO" id="GO:0000724">
    <property type="term" value="P:double-strand break repair via homologous recombination"/>
    <property type="evidence" value="ECO:0007669"/>
    <property type="project" value="TreeGrafter"/>
</dbReference>
<dbReference type="GO" id="GO:0005634">
    <property type="term" value="C:nucleus"/>
    <property type="evidence" value="ECO:0007669"/>
    <property type="project" value="EnsemblFungi"/>
</dbReference>
<dbReference type="Gene3D" id="3.30.390.80">
    <property type="entry name" value="DNA repair protein Rad52/59/22"/>
    <property type="match status" value="1"/>
</dbReference>
<accession>A0A1G4JFQ3</accession>
<dbReference type="Pfam" id="PF04098">
    <property type="entry name" value="Rad52_Rad22"/>
    <property type="match status" value="1"/>
</dbReference>
<keyword evidence="6" id="KW-1185">Reference proteome</keyword>